<reference evidence="4" key="1">
    <citation type="submission" date="2025-08" db="UniProtKB">
        <authorList>
            <consortium name="RefSeq"/>
        </authorList>
    </citation>
    <scope>IDENTIFICATION</scope>
</reference>
<dbReference type="InterPro" id="IPR017441">
    <property type="entry name" value="Protein_kinase_ATP_BS"/>
</dbReference>
<dbReference type="GeneID" id="101858499"/>
<name>A0ABM0JS04_APLCA</name>
<evidence type="ECO:0000256" key="1">
    <source>
        <dbReference type="PROSITE-ProRule" id="PRU10141"/>
    </source>
</evidence>
<dbReference type="Proteomes" id="UP000694888">
    <property type="component" value="Unplaced"/>
</dbReference>
<dbReference type="PROSITE" id="PS00107">
    <property type="entry name" value="PROTEIN_KINASE_ATP"/>
    <property type="match status" value="1"/>
</dbReference>
<proteinExistence type="predicted"/>
<keyword evidence="1" id="KW-0067">ATP-binding</keyword>
<evidence type="ECO:0000256" key="2">
    <source>
        <dbReference type="SAM" id="MobiDB-lite"/>
    </source>
</evidence>
<gene>
    <name evidence="4" type="primary">LOC101858499</name>
</gene>
<dbReference type="SUPFAM" id="SSF56112">
    <property type="entry name" value="Protein kinase-like (PK-like)"/>
    <property type="match status" value="1"/>
</dbReference>
<evidence type="ECO:0000313" key="4">
    <source>
        <dbReference type="RefSeq" id="XP_005100190.3"/>
    </source>
</evidence>
<sequence length="437" mass="48869">MDGDSGATNSSTYGSVEGLNPMELELLRSASDVGGSQTVSLHGDQNGIRLRPSRSTTNQSVPKDLSNKVRFANAARRDEEVEAFIELLELLLVRRAASGLVLNKKEVSLPPGHQLPETAKVLGKGGNGAIYIVTDPKTGKESACKMVMIASFHGDIIRTWLHLADKGLAPELYSFRIVENKVEFKMEIIKGKTLTEIMDDLWSQQPASDLTRPFSLIVLKDLLTLFEEQMHGEQFTHGDMYESNVMYTKSMSMKVIDFESARRFMALSGEKKARRVQFDIVGIIRLFSTLFSGYGFEDSQQALQILQADDLSLLNPLMQGIPEEHRKEMYMIIMEVFGCVKDPMRAGFGNLAPVRELIQDKLADEGVDVDVVKRRVAAIVFPEHFQPMLEEKDGEGFSYECEVDAADDHCDIWDHPNMDFFQKMVTDEALAGLGIFI</sequence>
<organism evidence="3 4">
    <name type="scientific">Aplysia californica</name>
    <name type="common">California sea hare</name>
    <dbReference type="NCBI Taxonomy" id="6500"/>
    <lineage>
        <taxon>Eukaryota</taxon>
        <taxon>Metazoa</taxon>
        <taxon>Spiralia</taxon>
        <taxon>Lophotrochozoa</taxon>
        <taxon>Mollusca</taxon>
        <taxon>Gastropoda</taxon>
        <taxon>Heterobranchia</taxon>
        <taxon>Euthyneura</taxon>
        <taxon>Tectipleura</taxon>
        <taxon>Aplysiida</taxon>
        <taxon>Aplysioidea</taxon>
        <taxon>Aplysiidae</taxon>
        <taxon>Aplysia</taxon>
    </lineage>
</organism>
<dbReference type="RefSeq" id="XP_005100190.3">
    <property type="nucleotide sequence ID" value="XM_005100133.3"/>
</dbReference>
<accession>A0ABM0JS04</accession>
<keyword evidence="3" id="KW-1185">Reference proteome</keyword>
<dbReference type="Gene3D" id="1.10.510.10">
    <property type="entry name" value="Transferase(Phosphotransferase) domain 1"/>
    <property type="match status" value="1"/>
</dbReference>
<feature type="region of interest" description="Disordered" evidence="2">
    <location>
        <begin position="27"/>
        <end position="62"/>
    </location>
</feature>
<feature type="binding site" evidence="1">
    <location>
        <position position="145"/>
    </location>
    <ligand>
        <name>ATP</name>
        <dbReference type="ChEBI" id="CHEBI:30616"/>
    </ligand>
</feature>
<evidence type="ECO:0000313" key="3">
    <source>
        <dbReference type="Proteomes" id="UP000694888"/>
    </source>
</evidence>
<protein>
    <submittedName>
        <fullName evidence="4">Uncharacterized protein LOC101858499</fullName>
    </submittedName>
</protein>
<dbReference type="InterPro" id="IPR011009">
    <property type="entry name" value="Kinase-like_dom_sf"/>
</dbReference>
<keyword evidence="1" id="KW-0547">Nucleotide-binding</keyword>